<dbReference type="RefSeq" id="WP_243336049.1">
    <property type="nucleotide sequence ID" value="NZ_AP027081.1"/>
</dbReference>
<accession>A0AA48KDT8</accession>
<dbReference type="EMBL" id="AP027081">
    <property type="protein sequence ID" value="BDU76672.1"/>
    <property type="molecule type" value="Genomic_DNA"/>
</dbReference>
<evidence type="ECO:0000256" key="1">
    <source>
        <dbReference type="SAM" id="Coils"/>
    </source>
</evidence>
<proteinExistence type="predicted"/>
<name>A0AA48KDT8_9BACT</name>
<dbReference type="KEGG" id="msea:METESE_16300"/>
<dbReference type="Proteomes" id="UP001228113">
    <property type="component" value="Chromosome"/>
</dbReference>
<keyword evidence="1" id="KW-0175">Coiled coil</keyword>
<evidence type="ECO:0000313" key="2">
    <source>
        <dbReference type="EMBL" id="BDU76672.1"/>
    </source>
</evidence>
<gene>
    <name evidence="2" type="ORF">METESE_16300</name>
</gene>
<protein>
    <submittedName>
        <fullName evidence="2">Uncharacterized protein</fullName>
    </submittedName>
</protein>
<feature type="coiled-coil region" evidence="1">
    <location>
        <begin position="33"/>
        <end position="78"/>
    </location>
</feature>
<dbReference type="AlphaFoldDB" id="A0AA48KDT8"/>
<evidence type="ECO:0000313" key="3">
    <source>
        <dbReference type="Proteomes" id="UP001228113"/>
    </source>
</evidence>
<sequence length="195" mass="21034">MITSLRSSTYRLAAGAILAVLALGVFAFALPDAAQKREKAEKAAREAAAALARQKEELQAYQDEAERLRADRKALDELLRTMPSEPVGRLHWKLSQVLYDLARKHQVRLVSVKYGAPSREGAKGSLLEALDVEFSVVGVFQNLKPFMLALEGSRLPFAVASAKLDESPEGGHLTVVLRAFRQAPGAAAAEPGEGA</sequence>
<keyword evidence="3" id="KW-1185">Reference proteome</keyword>
<reference evidence="2" key="1">
    <citation type="journal article" date="2023" name="Int. J. Syst. Evol. Microbiol.">
        <title>Mesoterricola silvestris gen. nov., sp. nov., Mesoterricola sediminis sp. nov., Geothrix oryzae sp. nov., Geothrix edaphica sp. nov., Geothrix rubra sp. nov., and Geothrix limicola sp. nov., six novel members of Acidobacteriota isolated from soils.</title>
        <authorList>
            <person name="Itoh H."/>
            <person name="Sugisawa Y."/>
            <person name="Mise K."/>
            <person name="Xu Z."/>
            <person name="Kuniyasu M."/>
            <person name="Ushijima N."/>
            <person name="Kawano K."/>
            <person name="Kobayashi E."/>
            <person name="Shiratori Y."/>
            <person name="Masuda Y."/>
            <person name="Senoo K."/>
        </authorList>
    </citation>
    <scope>NUCLEOTIDE SEQUENCE</scope>
    <source>
        <strain evidence="2">W786</strain>
    </source>
</reference>
<organism evidence="2 3">
    <name type="scientific">Mesoterricola sediminis</name>
    <dbReference type="NCBI Taxonomy" id="2927980"/>
    <lineage>
        <taxon>Bacteria</taxon>
        <taxon>Pseudomonadati</taxon>
        <taxon>Acidobacteriota</taxon>
        <taxon>Holophagae</taxon>
        <taxon>Holophagales</taxon>
        <taxon>Holophagaceae</taxon>
        <taxon>Mesoterricola</taxon>
    </lineage>
</organism>